<evidence type="ECO:0000256" key="3">
    <source>
        <dbReference type="ARBA" id="ARBA00022723"/>
    </source>
</evidence>
<feature type="domain" description="C2H2-type" evidence="10">
    <location>
        <begin position="147"/>
        <end position="174"/>
    </location>
</feature>
<comment type="caution">
    <text evidence="11">The sequence shown here is derived from an EMBL/GenBank/DDBJ whole genome shotgun (WGS) entry which is preliminary data.</text>
</comment>
<feature type="region of interest" description="Disordered" evidence="9">
    <location>
        <begin position="250"/>
        <end position="275"/>
    </location>
</feature>
<evidence type="ECO:0000256" key="2">
    <source>
        <dbReference type="ARBA" id="ARBA00006991"/>
    </source>
</evidence>
<dbReference type="PANTHER" id="PTHR24409:SF331">
    <property type="entry name" value="ZINC FINGER PROTEIN 322A"/>
    <property type="match status" value="1"/>
</dbReference>
<keyword evidence="12" id="KW-1185">Reference proteome</keyword>
<dbReference type="GO" id="GO:0005634">
    <property type="term" value="C:nucleus"/>
    <property type="evidence" value="ECO:0007669"/>
    <property type="project" value="UniProtKB-SubCell"/>
</dbReference>
<dbReference type="PROSITE" id="PS50157">
    <property type="entry name" value="ZINC_FINGER_C2H2_2"/>
    <property type="match status" value="6"/>
</dbReference>
<evidence type="ECO:0000256" key="5">
    <source>
        <dbReference type="ARBA" id="ARBA00022771"/>
    </source>
</evidence>
<evidence type="ECO:0000256" key="9">
    <source>
        <dbReference type="SAM" id="MobiDB-lite"/>
    </source>
</evidence>
<feature type="domain" description="C2H2-type" evidence="10">
    <location>
        <begin position="52"/>
        <end position="79"/>
    </location>
</feature>
<evidence type="ECO:0000259" key="10">
    <source>
        <dbReference type="PROSITE" id="PS50157"/>
    </source>
</evidence>
<dbReference type="Gene3D" id="3.30.160.60">
    <property type="entry name" value="Classic Zinc Finger"/>
    <property type="match status" value="5"/>
</dbReference>
<feature type="domain" description="C2H2-type" evidence="10">
    <location>
        <begin position="80"/>
        <end position="106"/>
    </location>
</feature>
<comment type="subcellular location">
    <subcellularLocation>
        <location evidence="1">Nucleus</location>
    </subcellularLocation>
</comment>
<feature type="compositionally biased region" description="Basic and acidic residues" evidence="9">
    <location>
        <begin position="250"/>
        <end position="268"/>
    </location>
</feature>
<keyword evidence="5 8" id="KW-0863">Zinc-finger</keyword>
<gene>
    <name evidence="11" type="ORF">Cfor_12000</name>
</gene>
<keyword evidence="6" id="KW-0862">Zinc</keyword>
<evidence type="ECO:0000256" key="4">
    <source>
        <dbReference type="ARBA" id="ARBA00022737"/>
    </source>
</evidence>
<dbReference type="SMART" id="SM00355">
    <property type="entry name" value="ZnF_C2H2"/>
    <property type="match status" value="6"/>
</dbReference>
<dbReference type="FunFam" id="3.30.160.60:FF:000765">
    <property type="entry name" value="Zinc finger 45-like"/>
    <property type="match status" value="1"/>
</dbReference>
<feature type="non-terminal residue" evidence="11">
    <location>
        <position position="1"/>
    </location>
</feature>
<keyword evidence="3" id="KW-0479">Metal-binding</keyword>
<dbReference type="GO" id="GO:0000977">
    <property type="term" value="F:RNA polymerase II transcription regulatory region sequence-specific DNA binding"/>
    <property type="evidence" value="ECO:0007669"/>
    <property type="project" value="TreeGrafter"/>
</dbReference>
<evidence type="ECO:0000256" key="1">
    <source>
        <dbReference type="ARBA" id="ARBA00004123"/>
    </source>
</evidence>
<keyword evidence="7" id="KW-0539">Nucleus</keyword>
<dbReference type="OrthoDB" id="8117402at2759"/>
<keyword evidence="4" id="KW-0677">Repeat</keyword>
<dbReference type="FunFam" id="3.30.160.60:FF:000358">
    <property type="entry name" value="zinc finger protein 24"/>
    <property type="match status" value="1"/>
</dbReference>
<dbReference type="EMBL" id="BLKM01006491">
    <property type="protein sequence ID" value="GFG37419.1"/>
    <property type="molecule type" value="Genomic_DNA"/>
</dbReference>
<evidence type="ECO:0000256" key="8">
    <source>
        <dbReference type="PROSITE-ProRule" id="PRU00042"/>
    </source>
</evidence>
<protein>
    <recommendedName>
        <fullName evidence="10">C2H2-type domain-containing protein</fullName>
    </recommendedName>
</protein>
<feature type="domain" description="C2H2-type" evidence="10">
    <location>
        <begin position="203"/>
        <end position="231"/>
    </location>
</feature>
<evidence type="ECO:0000256" key="6">
    <source>
        <dbReference type="ARBA" id="ARBA00022833"/>
    </source>
</evidence>
<accession>A0A6L2PY17</accession>
<proteinExistence type="inferred from homology"/>
<name>A0A6L2PY17_COPFO</name>
<dbReference type="PANTHER" id="PTHR24409">
    <property type="entry name" value="ZINC FINGER PROTEIN 142"/>
    <property type="match status" value="1"/>
</dbReference>
<dbReference type="InterPro" id="IPR036236">
    <property type="entry name" value="Znf_C2H2_sf"/>
</dbReference>
<organism evidence="11 12">
    <name type="scientific">Coptotermes formosanus</name>
    <name type="common">Formosan subterranean termite</name>
    <dbReference type="NCBI Taxonomy" id="36987"/>
    <lineage>
        <taxon>Eukaryota</taxon>
        <taxon>Metazoa</taxon>
        <taxon>Ecdysozoa</taxon>
        <taxon>Arthropoda</taxon>
        <taxon>Hexapoda</taxon>
        <taxon>Insecta</taxon>
        <taxon>Pterygota</taxon>
        <taxon>Neoptera</taxon>
        <taxon>Polyneoptera</taxon>
        <taxon>Dictyoptera</taxon>
        <taxon>Blattodea</taxon>
        <taxon>Blattoidea</taxon>
        <taxon>Termitoidae</taxon>
        <taxon>Rhinotermitidae</taxon>
        <taxon>Coptotermes</taxon>
    </lineage>
</organism>
<dbReference type="GO" id="GO:0000981">
    <property type="term" value="F:DNA-binding transcription factor activity, RNA polymerase II-specific"/>
    <property type="evidence" value="ECO:0007669"/>
    <property type="project" value="TreeGrafter"/>
</dbReference>
<feature type="domain" description="C2H2-type" evidence="10">
    <location>
        <begin position="175"/>
        <end position="202"/>
    </location>
</feature>
<dbReference type="AlphaFoldDB" id="A0A6L2PY17"/>
<sequence length="275" mass="30790">QQTPPHTIQEPLAGPSTSGADKIVPVTSQSDIKPVGMHKSSSIGLQRTVGKFICKHCGNIFETFVEFELHVKTHFSEKPFTCPCGRSYMHKGHLKEHMLTHTDRKPHVCTQCGKSFAHKGDLTIHTRIHTGCHLKDHMKTHSGEKPHSCSFCGKSFLQNSDLRVHLRGHTGEKPFSCTECGKNFARSGVLKRHMLTHTGEKPYKCSLCGKEYTQSSKLKRHMMIQHNKKEIAPETPKVILLPSLCSREGLQHDSNGESSVSDKKDSNSRECILPH</sequence>
<dbReference type="PROSITE" id="PS00028">
    <property type="entry name" value="ZINC_FINGER_C2H2_1"/>
    <property type="match status" value="5"/>
</dbReference>
<dbReference type="FunFam" id="3.30.160.60:FF:002343">
    <property type="entry name" value="Zinc finger protein 33A"/>
    <property type="match status" value="1"/>
</dbReference>
<feature type="domain" description="C2H2-type" evidence="10">
    <location>
        <begin position="107"/>
        <end position="146"/>
    </location>
</feature>
<comment type="similarity">
    <text evidence="2">Belongs to the krueppel C2H2-type zinc-finger protein family.</text>
</comment>
<dbReference type="Proteomes" id="UP000502823">
    <property type="component" value="Unassembled WGS sequence"/>
</dbReference>
<dbReference type="Pfam" id="PF00096">
    <property type="entry name" value="zf-C2H2"/>
    <property type="match status" value="4"/>
</dbReference>
<dbReference type="InParanoid" id="A0A6L2PY17"/>
<dbReference type="GO" id="GO:0008270">
    <property type="term" value="F:zinc ion binding"/>
    <property type="evidence" value="ECO:0007669"/>
    <property type="project" value="UniProtKB-KW"/>
</dbReference>
<evidence type="ECO:0000256" key="7">
    <source>
        <dbReference type="ARBA" id="ARBA00023242"/>
    </source>
</evidence>
<evidence type="ECO:0000313" key="12">
    <source>
        <dbReference type="Proteomes" id="UP000502823"/>
    </source>
</evidence>
<evidence type="ECO:0000313" key="11">
    <source>
        <dbReference type="EMBL" id="GFG37419.1"/>
    </source>
</evidence>
<feature type="region of interest" description="Disordered" evidence="9">
    <location>
        <begin position="1"/>
        <end position="23"/>
    </location>
</feature>
<dbReference type="SUPFAM" id="SSF57667">
    <property type="entry name" value="beta-beta-alpha zinc fingers"/>
    <property type="match status" value="4"/>
</dbReference>
<reference evidence="12" key="1">
    <citation type="submission" date="2020-01" db="EMBL/GenBank/DDBJ databases">
        <title>Draft genome sequence of the Termite Coptotermes fromosanus.</title>
        <authorList>
            <person name="Itakura S."/>
            <person name="Yosikawa Y."/>
            <person name="Umezawa K."/>
        </authorList>
    </citation>
    <scope>NUCLEOTIDE SEQUENCE [LARGE SCALE GENOMIC DNA]</scope>
</reference>
<dbReference type="InterPro" id="IPR013087">
    <property type="entry name" value="Znf_C2H2_type"/>
</dbReference>
<dbReference type="FunFam" id="3.30.160.60:FF:000100">
    <property type="entry name" value="Zinc finger 45-like"/>
    <property type="match status" value="2"/>
</dbReference>